<proteinExistence type="predicted"/>
<reference evidence="1" key="2">
    <citation type="journal article" date="2015" name="Data Brief">
        <title>Shoot transcriptome of the giant reed, Arundo donax.</title>
        <authorList>
            <person name="Barrero R.A."/>
            <person name="Guerrero F.D."/>
            <person name="Moolhuijzen P."/>
            <person name="Goolsby J.A."/>
            <person name="Tidwell J."/>
            <person name="Bellgard S.E."/>
            <person name="Bellgard M.I."/>
        </authorList>
    </citation>
    <scope>NUCLEOTIDE SEQUENCE</scope>
    <source>
        <tissue evidence="1">Shoot tissue taken approximately 20 cm above the soil surface</tissue>
    </source>
</reference>
<name>A0A0A9C041_ARUDO</name>
<evidence type="ECO:0000313" key="1">
    <source>
        <dbReference type="EMBL" id="JAD68941.1"/>
    </source>
</evidence>
<sequence>MKQGPVKLQKGLKCK</sequence>
<reference evidence="1" key="1">
    <citation type="submission" date="2014-09" db="EMBL/GenBank/DDBJ databases">
        <authorList>
            <person name="Magalhaes I.L.F."/>
            <person name="Oliveira U."/>
            <person name="Santos F.R."/>
            <person name="Vidigal T.H.D.A."/>
            <person name="Brescovit A.D."/>
            <person name="Santos A.J."/>
        </authorList>
    </citation>
    <scope>NUCLEOTIDE SEQUENCE</scope>
    <source>
        <tissue evidence="1">Shoot tissue taken approximately 20 cm above the soil surface</tissue>
    </source>
</reference>
<protein>
    <submittedName>
        <fullName evidence="1">Uncharacterized protein</fullName>
    </submittedName>
</protein>
<organism evidence="1">
    <name type="scientific">Arundo donax</name>
    <name type="common">Giant reed</name>
    <name type="synonym">Donax arundinaceus</name>
    <dbReference type="NCBI Taxonomy" id="35708"/>
    <lineage>
        <taxon>Eukaryota</taxon>
        <taxon>Viridiplantae</taxon>
        <taxon>Streptophyta</taxon>
        <taxon>Embryophyta</taxon>
        <taxon>Tracheophyta</taxon>
        <taxon>Spermatophyta</taxon>
        <taxon>Magnoliopsida</taxon>
        <taxon>Liliopsida</taxon>
        <taxon>Poales</taxon>
        <taxon>Poaceae</taxon>
        <taxon>PACMAD clade</taxon>
        <taxon>Arundinoideae</taxon>
        <taxon>Arundineae</taxon>
        <taxon>Arundo</taxon>
    </lineage>
</organism>
<dbReference type="EMBL" id="GBRH01228954">
    <property type="protein sequence ID" value="JAD68941.1"/>
    <property type="molecule type" value="Transcribed_RNA"/>
</dbReference>
<accession>A0A0A9C041</accession>